<dbReference type="InterPro" id="IPR006140">
    <property type="entry name" value="D-isomer_DH_NAD-bd"/>
</dbReference>
<comment type="caution">
    <text evidence="7">The sequence shown here is derived from an EMBL/GenBank/DDBJ whole genome shotgun (WGS) entry which is preliminary data.</text>
</comment>
<accession>A0A850NZ30</accession>
<dbReference type="InterPro" id="IPR006139">
    <property type="entry name" value="D-isomer_2_OHA_DH_cat_dom"/>
</dbReference>
<evidence type="ECO:0000259" key="6">
    <source>
        <dbReference type="Pfam" id="PF02826"/>
    </source>
</evidence>
<organism evidence="7 8">
    <name type="scientific">Komagataeibacter swingsii</name>
    <dbReference type="NCBI Taxonomy" id="215220"/>
    <lineage>
        <taxon>Bacteria</taxon>
        <taxon>Pseudomonadati</taxon>
        <taxon>Pseudomonadota</taxon>
        <taxon>Alphaproteobacteria</taxon>
        <taxon>Acetobacterales</taxon>
        <taxon>Acetobacteraceae</taxon>
        <taxon>Komagataeibacter</taxon>
    </lineage>
</organism>
<evidence type="ECO:0000256" key="2">
    <source>
        <dbReference type="ARBA" id="ARBA00023002"/>
    </source>
</evidence>
<evidence type="ECO:0000259" key="5">
    <source>
        <dbReference type="Pfam" id="PF00389"/>
    </source>
</evidence>
<feature type="domain" description="D-isomer specific 2-hydroxyacid dehydrogenase catalytic" evidence="5">
    <location>
        <begin position="5"/>
        <end position="310"/>
    </location>
</feature>
<evidence type="ECO:0000256" key="4">
    <source>
        <dbReference type="RuleBase" id="RU003719"/>
    </source>
</evidence>
<dbReference type="PROSITE" id="PS00065">
    <property type="entry name" value="D_2_HYDROXYACID_DH_1"/>
    <property type="match status" value="1"/>
</dbReference>
<dbReference type="PANTHER" id="PTHR10996:SF178">
    <property type="entry name" value="2-HYDROXYACID DEHYDROGENASE YGL185C-RELATED"/>
    <property type="match status" value="1"/>
</dbReference>
<evidence type="ECO:0000256" key="1">
    <source>
        <dbReference type="ARBA" id="ARBA00022857"/>
    </source>
</evidence>
<dbReference type="InterPro" id="IPR050223">
    <property type="entry name" value="D-isomer_2-hydroxyacid_DH"/>
</dbReference>
<dbReference type="RefSeq" id="WP_176643491.1">
    <property type="nucleotide sequence ID" value="NZ_JABXXS010000027.1"/>
</dbReference>
<feature type="domain" description="D-isomer specific 2-hydroxyacid dehydrogenase NAD-binding" evidence="6">
    <location>
        <begin position="104"/>
        <end position="279"/>
    </location>
</feature>
<dbReference type="GO" id="GO:0005829">
    <property type="term" value="C:cytosol"/>
    <property type="evidence" value="ECO:0007669"/>
    <property type="project" value="TreeGrafter"/>
</dbReference>
<keyword evidence="3" id="KW-0520">NAD</keyword>
<proteinExistence type="inferred from homology"/>
<keyword evidence="1" id="KW-0521">NADP</keyword>
<dbReference type="GO" id="GO:0051287">
    <property type="term" value="F:NAD binding"/>
    <property type="evidence" value="ECO:0007669"/>
    <property type="project" value="InterPro"/>
</dbReference>
<dbReference type="GO" id="GO:0030267">
    <property type="term" value="F:glyoxylate reductase (NADPH) activity"/>
    <property type="evidence" value="ECO:0007669"/>
    <property type="project" value="TreeGrafter"/>
</dbReference>
<sequence>MKPDILLLEPMMPEIEKQLDAAYNVHRPTAGEPLDKIAGSIRGIATGGGTGVPRAIMDSLPHLEIIAINGIGTDAVDLNEARRRGIHVTTTPGVLTDDVADMAMGLLLALLRGLPAADRYVRDGAWGNTPPPPPPLGHRVSGRRLGILGMGHVGQAVATRARAFAMPVSYTDRRDKALPGYTFVPELLALARDSDVLVVAASGGAGSRHLVNRQVLDALGPDGVLINVARGSVVDEAALVTALAQGTLGGAGLDVFEHEPDVPAGLRTSPRTVLQPHRASATVETRLAMGKLVMGNLAAHFAGRPLLTPVA</sequence>
<evidence type="ECO:0000313" key="8">
    <source>
        <dbReference type="Proteomes" id="UP000522590"/>
    </source>
</evidence>
<dbReference type="Proteomes" id="UP000522590">
    <property type="component" value="Unassembled WGS sequence"/>
</dbReference>
<dbReference type="Pfam" id="PF02826">
    <property type="entry name" value="2-Hacid_dh_C"/>
    <property type="match status" value="1"/>
</dbReference>
<dbReference type="InterPro" id="IPR029752">
    <property type="entry name" value="D-isomer_DH_CS1"/>
</dbReference>
<dbReference type="CDD" id="cd12156">
    <property type="entry name" value="HPPR"/>
    <property type="match status" value="1"/>
</dbReference>
<dbReference type="InterPro" id="IPR036291">
    <property type="entry name" value="NAD(P)-bd_dom_sf"/>
</dbReference>
<dbReference type="Gene3D" id="3.40.50.720">
    <property type="entry name" value="NAD(P)-binding Rossmann-like Domain"/>
    <property type="match status" value="2"/>
</dbReference>
<dbReference type="FunFam" id="3.40.50.720:FF:000213">
    <property type="entry name" value="Putative 2-hydroxyacid dehydrogenase"/>
    <property type="match status" value="1"/>
</dbReference>
<evidence type="ECO:0000313" key="7">
    <source>
        <dbReference type="EMBL" id="NVN37637.1"/>
    </source>
</evidence>
<dbReference type="EMBL" id="JABXXS010000027">
    <property type="protein sequence ID" value="NVN37637.1"/>
    <property type="molecule type" value="Genomic_DNA"/>
</dbReference>
<dbReference type="Pfam" id="PF00389">
    <property type="entry name" value="2-Hacid_dh"/>
    <property type="match status" value="1"/>
</dbReference>
<dbReference type="AlphaFoldDB" id="A0A850NZ30"/>
<protein>
    <submittedName>
        <fullName evidence="7">2-hydroxyacid dehydrogenase</fullName>
    </submittedName>
</protein>
<comment type="similarity">
    <text evidence="4">Belongs to the D-isomer specific 2-hydroxyacid dehydrogenase family.</text>
</comment>
<name>A0A850NZ30_9PROT</name>
<keyword evidence="2 4" id="KW-0560">Oxidoreductase</keyword>
<dbReference type="GO" id="GO:0016618">
    <property type="term" value="F:hydroxypyruvate reductase [NAD(P)H] activity"/>
    <property type="evidence" value="ECO:0007669"/>
    <property type="project" value="TreeGrafter"/>
</dbReference>
<evidence type="ECO:0000256" key="3">
    <source>
        <dbReference type="ARBA" id="ARBA00023027"/>
    </source>
</evidence>
<dbReference type="PANTHER" id="PTHR10996">
    <property type="entry name" value="2-HYDROXYACID DEHYDROGENASE-RELATED"/>
    <property type="match status" value="1"/>
</dbReference>
<dbReference type="SUPFAM" id="SSF51735">
    <property type="entry name" value="NAD(P)-binding Rossmann-fold domains"/>
    <property type="match status" value="1"/>
</dbReference>
<reference evidence="7 8" key="1">
    <citation type="submission" date="2020-06" db="EMBL/GenBank/DDBJ databases">
        <title>Description of novel acetic acid bacteria.</title>
        <authorList>
            <person name="Sombolestani A."/>
        </authorList>
    </citation>
    <scope>NUCLEOTIDE SEQUENCE [LARGE SCALE GENOMIC DNA]</scope>
    <source>
        <strain evidence="7 8">LMG 25</strain>
    </source>
</reference>
<dbReference type="SUPFAM" id="SSF52283">
    <property type="entry name" value="Formate/glycerate dehydrogenase catalytic domain-like"/>
    <property type="match status" value="1"/>
</dbReference>
<gene>
    <name evidence="7" type="ORF">HUK81_11925</name>
</gene>